<proteinExistence type="predicted"/>
<name>A0A1G8WDW4_9GAMM</name>
<dbReference type="EMBL" id="FNEM01000013">
    <property type="protein sequence ID" value="SDJ76539.1"/>
    <property type="molecule type" value="Genomic_DNA"/>
</dbReference>
<sequence length="59" mass="6601">MARAFFCPFFDFRCVSDPPDQMETGADLANTYCHGVLLSGPDGEARRTASGRCTRGRRW</sequence>
<dbReference type="Proteomes" id="UP000199527">
    <property type="component" value="Unassembled WGS sequence"/>
</dbReference>
<keyword evidence="2" id="KW-1185">Reference proteome</keyword>
<protein>
    <submittedName>
        <fullName evidence="1">Uncharacterized protein</fullName>
    </submittedName>
</protein>
<evidence type="ECO:0000313" key="2">
    <source>
        <dbReference type="Proteomes" id="UP000199527"/>
    </source>
</evidence>
<gene>
    <name evidence="1" type="ORF">SAMN04488540_11334</name>
</gene>
<evidence type="ECO:0000313" key="1">
    <source>
        <dbReference type="EMBL" id="SDJ76539.1"/>
    </source>
</evidence>
<dbReference type="AlphaFoldDB" id="A0A1G8WDW4"/>
<reference evidence="2" key="1">
    <citation type="submission" date="2016-10" db="EMBL/GenBank/DDBJ databases">
        <authorList>
            <person name="Varghese N."/>
            <person name="Submissions S."/>
        </authorList>
    </citation>
    <scope>NUCLEOTIDE SEQUENCE [LARGE SCALE GENOMIC DNA]</scope>
    <source>
        <strain evidence="2">DSM 23317</strain>
    </source>
</reference>
<organism evidence="1 2">
    <name type="scientific">Ferrimonas sediminum</name>
    <dbReference type="NCBI Taxonomy" id="718193"/>
    <lineage>
        <taxon>Bacteria</taxon>
        <taxon>Pseudomonadati</taxon>
        <taxon>Pseudomonadota</taxon>
        <taxon>Gammaproteobacteria</taxon>
        <taxon>Alteromonadales</taxon>
        <taxon>Ferrimonadaceae</taxon>
        <taxon>Ferrimonas</taxon>
    </lineage>
</organism>
<accession>A0A1G8WDW4</accession>